<evidence type="ECO:0000313" key="3">
    <source>
        <dbReference type="Proteomes" id="UP000253472"/>
    </source>
</evidence>
<feature type="compositionally biased region" description="Basic and acidic residues" evidence="1">
    <location>
        <begin position="431"/>
        <end position="459"/>
    </location>
</feature>
<dbReference type="PANTHER" id="PTHR38406">
    <property type="entry name" value="TRANSCRIPTIONAL REPRESSOR OPI1"/>
    <property type="match status" value="1"/>
</dbReference>
<reference evidence="2 3" key="1">
    <citation type="submission" date="2018-06" db="EMBL/GenBank/DDBJ databases">
        <title>Whole genome sequencing of Candida tropicalis (genome annotated by CSBL at Korea University).</title>
        <authorList>
            <person name="Ahn J."/>
        </authorList>
    </citation>
    <scope>NUCLEOTIDE SEQUENCE [LARGE SCALE GENOMIC DNA]</scope>
    <source>
        <strain evidence="2 3">ATCC 20962</strain>
    </source>
</reference>
<evidence type="ECO:0000313" key="2">
    <source>
        <dbReference type="EMBL" id="RCK67651.1"/>
    </source>
</evidence>
<feature type="region of interest" description="Disordered" evidence="1">
    <location>
        <begin position="72"/>
        <end position="99"/>
    </location>
</feature>
<organism evidence="2 3">
    <name type="scientific">Candida viswanathii</name>
    <dbReference type="NCBI Taxonomy" id="5486"/>
    <lineage>
        <taxon>Eukaryota</taxon>
        <taxon>Fungi</taxon>
        <taxon>Dikarya</taxon>
        <taxon>Ascomycota</taxon>
        <taxon>Saccharomycotina</taxon>
        <taxon>Pichiomycetes</taxon>
        <taxon>Debaryomycetaceae</taxon>
        <taxon>Candida/Lodderomyces clade</taxon>
        <taxon>Candida</taxon>
    </lineage>
</organism>
<dbReference type="GO" id="GO:0003714">
    <property type="term" value="F:transcription corepressor activity"/>
    <property type="evidence" value="ECO:0007669"/>
    <property type="project" value="InterPro"/>
</dbReference>
<protein>
    <recommendedName>
        <fullName evidence="4">Transcriptional repressor OPI1</fullName>
    </recommendedName>
</protein>
<dbReference type="OrthoDB" id="2441642at2759"/>
<dbReference type="GO" id="GO:0030968">
    <property type="term" value="P:endoplasmic reticulum unfolded protein response"/>
    <property type="evidence" value="ECO:0007669"/>
    <property type="project" value="TreeGrafter"/>
</dbReference>
<keyword evidence="3" id="KW-1185">Reference proteome</keyword>
<dbReference type="InterPro" id="IPR013927">
    <property type="entry name" value="TF_Opi1_Ccg-8"/>
</dbReference>
<feature type="compositionally biased region" description="Low complexity" evidence="1">
    <location>
        <begin position="47"/>
        <end position="56"/>
    </location>
</feature>
<comment type="caution">
    <text evidence="2">The sequence shown here is derived from an EMBL/GenBank/DDBJ whole genome shotgun (WGS) entry which is preliminary data.</text>
</comment>
<dbReference type="GO" id="GO:0008654">
    <property type="term" value="P:phospholipid biosynthetic process"/>
    <property type="evidence" value="ECO:0007669"/>
    <property type="project" value="TreeGrafter"/>
</dbReference>
<dbReference type="Pfam" id="PF08618">
    <property type="entry name" value="Opi1"/>
    <property type="match status" value="1"/>
</dbReference>
<dbReference type="GO" id="GO:0006357">
    <property type="term" value="P:regulation of transcription by RNA polymerase II"/>
    <property type="evidence" value="ECO:0007669"/>
    <property type="project" value="TreeGrafter"/>
</dbReference>
<dbReference type="STRING" id="5486.A0A367YRM7"/>
<sequence length="459" mass="50837">MATATMTNQQQPPPPPYSKTDEHNHQSAAAIKPTDVSHLIHPDPQQHHSSPPQQSQDLVTAAQTLTLLTKTATTSATATPPSDADTIITDNNSATQSPQQIHDQQLVNADGEQLVGLQQRHPFVLTVSMVAKHPIVINAVKYYEDSKRNYPSFNYAAGIVESAALPVVNNIEAKLNTRYQTRQASVVSSASNSNDITPTNSLYGDYKIQSNSSGGVQKKRRFSNTSQTTTYSTIDTRKRLQFCINILKLANTNISSKVAFLHEKINETEIAVKEEREKLIAQKSNESAQHGGKEDPTTQKTKTEIVGTVKKIIHLISNFRPSSLGDTNNSNGLTPVSSNGSSQMTTTSAAANQDLELKNAIRDIILNLPQSLQQQQQSASPQDDVIFKFAKESLVMISRLTQIFTEKLDQVETWVNGDEEQQQQQQQQDQAKLEQKIKDDEEEEHLAAETKRMKIDESR</sequence>
<dbReference type="PANTHER" id="PTHR38406:SF1">
    <property type="entry name" value="TRANSCRIPTIONAL REPRESSOR OPI1"/>
    <property type="match status" value="1"/>
</dbReference>
<feature type="region of interest" description="Disordered" evidence="1">
    <location>
        <begin position="1"/>
        <end position="56"/>
    </location>
</feature>
<gene>
    <name evidence="2" type="ORF">Cantr_03252</name>
</gene>
<feature type="compositionally biased region" description="Polar residues" evidence="1">
    <location>
        <begin position="88"/>
        <end position="99"/>
    </location>
</feature>
<dbReference type="GO" id="GO:0005634">
    <property type="term" value="C:nucleus"/>
    <property type="evidence" value="ECO:0007669"/>
    <property type="project" value="TreeGrafter"/>
</dbReference>
<feature type="region of interest" description="Disordered" evidence="1">
    <location>
        <begin position="283"/>
        <end position="302"/>
    </location>
</feature>
<feature type="compositionally biased region" description="Low complexity" evidence="1">
    <location>
        <begin position="72"/>
        <end position="86"/>
    </location>
</feature>
<feature type="compositionally biased region" description="Basic and acidic residues" evidence="1">
    <location>
        <begin position="291"/>
        <end position="302"/>
    </location>
</feature>
<evidence type="ECO:0008006" key="4">
    <source>
        <dbReference type="Google" id="ProtNLM"/>
    </source>
</evidence>
<feature type="region of interest" description="Disordered" evidence="1">
    <location>
        <begin position="210"/>
        <end position="230"/>
    </location>
</feature>
<accession>A0A367YRM7</accession>
<dbReference type="AlphaFoldDB" id="A0A367YRM7"/>
<name>A0A367YRM7_9ASCO</name>
<evidence type="ECO:0000256" key="1">
    <source>
        <dbReference type="SAM" id="MobiDB-lite"/>
    </source>
</evidence>
<dbReference type="GO" id="GO:0005783">
    <property type="term" value="C:endoplasmic reticulum"/>
    <property type="evidence" value="ECO:0007669"/>
    <property type="project" value="TreeGrafter"/>
</dbReference>
<feature type="region of interest" description="Disordered" evidence="1">
    <location>
        <begin position="323"/>
        <end position="348"/>
    </location>
</feature>
<dbReference type="Proteomes" id="UP000253472">
    <property type="component" value="Unassembled WGS sequence"/>
</dbReference>
<proteinExistence type="predicted"/>
<dbReference type="EMBL" id="QLNQ01000001">
    <property type="protein sequence ID" value="RCK67651.1"/>
    <property type="molecule type" value="Genomic_DNA"/>
</dbReference>
<feature type="region of interest" description="Disordered" evidence="1">
    <location>
        <begin position="416"/>
        <end position="459"/>
    </location>
</feature>